<feature type="compositionally biased region" description="Low complexity" evidence="5">
    <location>
        <begin position="275"/>
        <end position="311"/>
    </location>
</feature>
<feature type="transmembrane region" description="Helical" evidence="6">
    <location>
        <begin position="409"/>
        <end position="433"/>
    </location>
</feature>
<dbReference type="GO" id="GO:0007189">
    <property type="term" value="P:adenylate cyclase-activating G protein-coupled receptor signaling pathway"/>
    <property type="evidence" value="ECO:0007669"/>
    <property type="project" value="TreeGrafter"/>
</dbReference>
<evidence type="ECO:0000313" key="8">
    <source>
        <dbReference type="Proteomes" id="UP000094020"/>
    </source>
</evidence>
<evidence type="ECO:0000256" key="1">
    <source>
        <dbReference type="ARBA" id="ARBA00004141"/>
    </source>
</evidence>
<feature type="region of interest" description="Disordered" evidence="5">
    <location>
        <begin position="601"/>
        <end position="627"/>
    </location>
</feature>
<feature type="region of interest" description="Disordered" evidence="5">
    <location>
        <begin position="275"/>
        <end position="316"/>
    </location>
</feature>
<dbReference type="PANTHER" id="PTHR23112:SF0">
    <property type="entry name" value="TRANSMEMBRANE PROTEIN 116"/>
    <property type="match status" value="1"/>
</dbReference>
<sequence>MSDTSGWIENSKGLVVDTAQIIARSGHYGLSDTVVRNAGIAANVAAAFSLATTLGFLSCSIWIYSYSNCRHTLDRISFRLLVIAMFWEFWYSFNFLLLFINDTIYLPGHSLGPKHCTAGVYFLVSAMSVVDFLIMFIALNLFLTINMGINPVQFHLERWYIGISLLLGYMIPLASAIKEHFGWDYALGTCWINGSGNHTRLKYLIEGIYITPIITCTISTICVTAVLIVLFRQGKATSKALFGGIGGKQEISSDEEDIGCGLMIGNLSLGPLSASSGSGSGSDQRSSSLNLMSNSSGSPNSNTTITTTTTNGDLEKDEGEKVKVKYGIPILWKLKDEMNNFAHGKGWRTSKEIHSKQGESYFNSLSDKFLGIAIKIAWYPITLLFVNAILMIGDLVIAARGGAKSQKTIWLYCVYYFFYGGRGICIAGLAIIIDPSLVRGMKAAWRERKSRKNQDILPAITQSSPLESTLSPALHGRTQLSTTLNSSPSNVGQTVSMPIMRRGSSDRSFDFASALAYIPKPAQASQRNFIQNPTATLPVLELDESYLNQELDTAILDNPSPQEIGVPTDQRSLMRSSTLTSISTAKKTVLSFIPTPTAPTSTYRPVIGGGGGGGRTKMRVREQKSLDPEILRRREEQRRRQERVKEIKKKFEEVQKHL</sequence>
<organism evidence="7 8">
    <name type="scientific">Kwoniella pini CBS 10737</name>
    <dbReference type="NCBI Taxonomy" id="1296096"/>
    <lineage>
        <taxon>Eukaryota</taxon>
        <taxon>Fungi</taxon>
        <taxon>Dikarya</taxon>
        <taxon>Basidiomycota</taxon>
        <taxon>Agaricomycotina</taxon>
        <taxon>Tremellomycetes</taxon>
        <taxon>Tremellales</taxon>
        <taxon>Cryptococcaceae</taxon>
        <taxon>Kwoniella</taxon>
    </lineage>
</organism>
<dbReference type="AlphaFoldDB" id="A0AAJ8L9X3"/>
<evidence type="ECO:0000313" key="7">
    <source>
        <dbReference type="EMBL" id="WWC72285.1"/>
    </source>
</evidence>
<evidence type="ECO:0000256" key="5">
    <source>
        <dbReference type="SAM" id="MobiDB-lite"/>
    </source>
</evidence>
<dbReference type="PANTHER" id="PTHR23112">
    <property type="entry name" value="G PROTEIN-COUPLED RECEPTOR 157-RELATED"/>
    <property type="match status" value="1"/>
</dbReference>
<evidence type="ECO:0000256" key="4">
    <source>
        <dbReference type="ARBA" id="ARBA00023136"/>
    </source>
</evidence>
<dbReference type="KEGG" id="kpin:30173442"/>
<evidence type="ECO:0000256" key="6">
    <source>
        <dbReference type="SAM" id="Phobius"/>
    </source>
</evidence>
<keyword evidence="8" id="KW-1185">Reference proteome</keyword>
<keyword evidence="4 6" id="KW-0472">Membrane</keyword>
<evidence type="ECO:0000256" key="3">
    <source>
        <dbReference type="ARBA" id="ARBA00022989"/>
    </source>
</evidence>
<dbReference type="Proteomes" id="UP000094020">
    <property type="component" value="Chromosome 8"/>
</dbReference>
<feature type="transmembrane region" description="Helical" evidence="6">
    <location>
        <begin position="120"/>
        <end position="147"/>
    </location>
</feature>
<reference evidence="7" key="1">
    <citation type="submission" date="2013-07" db="EMBL/GenBank/DDBJ databases">
        <authorList>
            <consortium name="The Broad Institute Genome Sequencing Platform"/>
            <person name="Cuomo C."/>
            <person name="Litvintseva A."/>
            <person name="Chen Y."/>
            <person name="Heitman J."/>
            <person name="Sun S."/>
            <person name="Springer D."/>
            <person name="Dromer F."/>
            <person name="Young S.K."/>
            <person name="Zeng Q."/>
            <person name="Gargeya S."/>
            <person name="Fitzgerald M."/>
            <person name="Abouelleil A."/>
            <person name="Alvarado L."/>
            <person name="Berlin A.M."/>
            <person name="Chapman S.B."/>
            <person name="Dewar J."/>
            <person name="Goldberg J."/>
            <person name="Griggs A."/>
            <person name="Gujja S."/>
            <person name="Hansen M."/>
            <person name="Howarth C."/>
            <person name="Imamovic A."/>
            <person name="Larimer J."/>
            <person name="McCowan C."/>
            <person name="Murphy C."/>
            <person name="Pearson M."/>
            <person name="Priest M."/>
            <person name="Roberts A."/>
            <person name="Saif S."/>
            <person name="Shea T."/>
            <person name="Sykes S."/>
            <person name="Wortman J."/>
            <person name="Nusbaum C."/>
            <person name="Birren B."/>
        </authorList>
    </citation>
    <scope>NUCLEOTIDE SEQUENCE</scope>
    <source>
        <strain evidence="7">CBS 10737</strain>
    </source>
</reference>
<reference evidence="7" key="2">
    <citation type="submission" date="2024-02" db="EMBL/GenBank/DDBJ databases">
        <title>Comparative genomics of Cryptococcus and Kwoniella reveals pathogenesis evolution and contrasting modes of karyotype evolution via chromosome fusion or intercentromeric recombination.</title>
        <authorList>
            <person name="Coelho M.A."/>
            <person name="David-Palma M."/>
            <person name="Shea T."/>
            <person name="Bowers K."/>
            <person name="McGinley-Smith S."/>
            <person name="Mohammad A.W."/>
            <person name="Gnirke A."/>
            <person name="Yurkov A.M."/>
            <person name="Nowrousian M."/>
            <person name="Sun S."/>
            <person name="Cuomo C.A."/>
            <person name="Heitman J."/>
        </authorList>
    </citation>
    <scope>NUCLEOTIDE SEQUENCE</scope>
    <source>
        <strain evidence="7">CBS 10737</strain>
    </source>
</reference>
<proteinExistence type="predicted"/>
<feature type="transmembrane region" description="Helical" evidence="6">
    <location>
        <begin position="76"/>
        <end position="100"/>
    </location>
</feature>
<dbReference type="GO" id="GO:0004930">
    <property type="term" value="F:G protein-coupled receptor activity"/>
    <property type="evidence" value="ECO:0007669"/>
    <property type="project" value="TreeGrafter"/>
</dbReference>
<dbReference type="RefSeq" id="XP_070059379.1">
    <property type="nucleotide sequence ID" value="XM_070203278.1"/>
</dbReference>
<feature type="transmembrane region" description="Helical" evidence="6">
    <location>
        <begin position="376"/>
        <end position="397"/>
    </location>
</feature>
<feature type="transmembrane region" description="Helical" evidence="6">
    <location>
        <begin position="40"/>
        <end position="64"/>
    </location>
</feature>
<gene>
    <name evidence="7" type="ORF">I206_106247</name>
</gene>
<keyword evidence="3 6" id="KW-1133">Transmembrane helix</keyword>
<evidence type="ECO:0000256" key="2">
    <source>
        <dbReference type="ARBA" id="ARBA00022692"/>
    </source>
</evidence>
<dbReference type="GO" id="GO:0005886">
    <property type="term" value="C:plasma membrane"/>
    <property type="evidence" value="ECO:0007669"/>
    <property type="project" value="TreeGrafter"/>
</dbReference>
<keyword evidence="2 6" id="KW-0812">Transmembrane</keyword>
<feature type="transmembrane region" description="Helical" evidence="6">
    <location>
        <begin position="208"/>
        <end position="231"/>
    </location>
</feature>
<protein>
    <recommendedName>
        <fullName evidence="9">G-protein coupled receptors family 2 profile 2 domain-containing protein</fullName>
    </recommendedName>
</protein>
<name>A0AAJ8L9X3_9TREE</name>
<evidence type="ECO:0008006" key="9">
    <source>
        <dbReference type="Google" id="ProtNLM"/>
    </source>
</evidence>
<dbReference type="EMBL" id="CP144526">
    <property type="protein sequence ID" value="WWC72285.1"/>
    <property type="molecule type" value="Genomic_DNA"/>
</dbReference>
<accession>A0AAJ8L9X3</accession>
<feature type="transmembrane region" description="Helical" evidence="6">
    <location>
        <begin position="159"/>
        <end position="177"/>
    </location>
</feature>
<comment type="subcellular location">
    <subcellularLocation>
        <location evidence="1">Membrane</location>
        <topology evidence="1">Multi-pass membrane protein</topology>
    </subcellularLocation>
</comment>
<dbReference type="GeneID" id="30173442"/>